<evidence type="ECO:0000313" key="1">
    <source>
        <dbReference type="EMBL" id="KAJ5541134.1"/>
    </source>
</evidence>
<organism evidence="1 2">
    <name type="scientific">Penicillium frequentans</name>
    <dbReference type="NCBI Taxonomy" id="3151616"/>
    <lineage>
        <taxon>Eukaryota</taxon>
        <taxon>Fungi</taxon>
        <taxon>Dikarya</taxon>
        <taxon>Ascomycota</taxon>
        <taxon>Pezizomycotina</taxon>
        <taxon>Eurotiomycetes</taxon>
        <taxon>Eurotiomycetidae</taxon>
        <taxon>Eurotiales</taxon>
        <taxon>Aspergillaceae</taxon>
        <taxon>Penicillium</taxon>
    </lineage>
</organism>
<dbReference type="Pfam" id="PF00300">
    <property type="entry name" value="His_Phos_1"/>
    <property type="match status" value="1"/>
</dbReference>
<dbReference type="AlphaFoldDB" id="A0AAD6CVX4"/>
<name>A0AAD6CVX4_9EURO</name>
<accession>A0AAD6CVX4</accession>
<protein>
    <recommendedName>
        <fullName evidence="3">Phosphoglycerate mutase</fullName>
    </recommendedName>
</protein>
<evidence type="ECO:0008006" key="3">
    <source>
        <dbReference type="Google" id="ProtNLM"/>
    </source>
</evidence>
<keyword evidence="2" id="KW-1185">Reference proteome</keyword>
<dbReference type="GO" id="GO:0016791">
    <property type="term" value="F:phosphatase activity"/>
    <property type="evidence" value="ECO:0007669"/>
    <property type="project" value="TreeGrafter"/>
</dbReference>
<dbReference type="GO" id="GO:0005737">
    <property type="term" value="C:cytoplasm"/>
    <property type="evidence" value="ECO:0007669"/>
    <property type="project" value="TreeGrafter"/>
</dbReference>
<dbReference type="SUPFAM" id="SSF53254">
    <property type="entry name" value="Phosphoglycerate mutase-like"/>
    <property type="match status" value="1"/>
</dbReference>
<dbReference type="PANTHER" id="PTHR48100:SF1">
    <property type="entry name" value="HISTIDINE PHOSPHATASE FAMILY PROTEIN-RELATED"/>
    <property type="match status" value="1"/>
</dbReference>
<dbReference type="PANTHER" id="PTHR48100">
    <property type="entry name" value="BROAD-SPECIFICITY PHOSPHATASE YOR283W-RELATED"/>
    <property type="match status" value="1"/>
</dbReference>
<dbReference type="Proteomes" id="UP001220324">
    <property type="component" value="Unassembled WGS sequence"/>
</dbReference>
<proteinExistence type="predicted"/>
<dbReference type="InterPro" id="IPR013078">
    <property type="entry name" value="His_Pase_superF_clade-1"/>
</dbReference>
<evidence type="ECO:0000313" key="2">
    <source>
        <dbReference type="Proteomes" id="UP001220324"/>
    </source>
</evidence>
<dbReference type="SMART" id="SM00855">
    <property type="entry name" value="PGAM"/>
    <property type="match status" value="1"/>
</dbReference>
<dbReference type="EMBL" id="JAQIZZ010000005">
    <property type="protein sequence ID" value="KAJ5541134.1"/>
    <property type="molecule type" value="Genomic_DNA"/>
</dbReference>
<sequence>MQPHCGKRRSIADSPYVNLGELTLIGILFMHLISSPMTQGTQFKFSTVPGFFLQDEPDTDPATFDYVESNFGLILHGEAPLHTQWQKFIQSINELNNLGGESVQYKVLFLGRHGEGVHNVAERRYGTAAWDAYWSLLDGDEYGSWVDARLTDIGRSQARTAFGAWKRQFTEGIPAPQSYYVSPLHRTCETAQITFKGLDMPHTDPFRPMIKELLRETIGEHTCDLRSKASEIRAEFPVYQFEPGFSEDDPLWDAHRRETNEERNVRLAKLLDDIFATDENIILSLTAHSGAITSILEVIGHRAFPLQTGAVIPVVVQAERR</sequence>
<dbReference type="InterPro" id="IPR050275">
    <property type="entry name" value="PGM_Phosphatase"/>
</dbReference>
<dbReference type="CDD" id="cd07067">
    <property type="entry name" value="HP_PGM_like"/>
    <property type="match status" value="1"/>
</dbReference>
<dbReference type="Gene3D" id="3.40.50.1240">
    <property type="entry name" value="Phosphoglycerate mutase-like"/>
    <property type="match status" value="1"/>
</dbReference>
<comment type="caution">
    <text evidence="1">The sequence shown here is derived from an EMBL/GenBank/DDBJ whole genome shotgun (WGS) entry which is preliminary data.</text>
</comment>
<reference evidence="1 2" key="1">
    <citation type="journal article" date="2023" name="IMA Fungus">
        <title>Comparative genomic study of the Penicillium genus elucidates a diverse pangenome and 15 lateral gene transfer events.</title>
        <authorList>
            <person name="Petersen C."/>
            <person name="Sorensen T."/>
            <person name="Nielsen M.R."/>
            <person name="Sondergaard T.E."/>
            <person name="Sorensen J.L."/>
            <person name="Fitzpatrick D.A."/>
            <person name="Frisvad J.C."/>
            <person name="Nielsen K.L."/>
        </authorList>
    </citation>
    <scope>NUCLEOTIDE SEQUENCE [LARGE SCALE GENOMIC DNA]</scope>
    <source>
        <strain evidence="1 2">IBT 35679</strain>
    </source>
</reference>
<dbReference type="InterPro" id="IPR029033">
    <property type="entry name" value="His_PPase_superfam"/>
</dbReference>
<gene>
    <name evidence="1" type="ORF">N7494_006210</name>
</gene>